<evidence type="ECO:0000313" key="1">
    <source>
        <dbReference type="EMBL" id="KAF2316226.1"/>
    </source>
</evidence>
<gene>
    <name evidence="1" type="ORF">GH714_041567</name>
</gene>
<dbReference type="Proteomes" id="UP000467840">
    <property type="component" value="Chromosome 15"/>
</dbReference>
<evidence type="ECO:0000313" key="2">
    <source>
        <dbReference type="Proteomes" id="UP000467840"/>
    </source>
</evidence>
<proteinExistence type="predicted"/>
<dbReference type="EMBL" id="JAAGAX010000005">
    <property type="protein sequence ID" value="KAF2316226.1"/>
    <property type="molecule type" value="Genomic_DNA"/>
</dbReference>
<comment type="caution">
    <text evidence="1">The sequence shown here is derived from an EMBL/GenBank/DDBJ whole genome shotgun (WGS) entry which is preliminary data.</text>
</comment>
<evidence type="ECO:0008006" key="3">
    <source>
        <dbReference type="Google" id="ProtNLM"/>
    </source>
</evidence>
<keyword evidence="2" id="KW-1185">Reference proteome</keyword>
<dbReference type="AlphaFoldDB" id="A0A6A6MVA1"/>
<protein>
    <recommendedName>
        <fullName evidence="3">Retrotransposon gag domain-containing protein</fullName>
    </recommendedName>
</protein>
<sequence>MPKTRMEERMEQVERKVNTIEEAITAMCLDQEQRFSRLENMIATMAKDKTTIVVGETTDPSTQTTLQGDVSTVKPTARTLLLEDAGTVAKKVDMPSFDGSDPVGWLARTEQYFEIHGVQNELKLTWEQLRGKLVQRYGDDLAENPYEHIATVKQTRLLLNM</sequence>
<accession>A0A6A6MVA1</accession>
<reference evidence="1 2" key="1">
    <citation type="journal article" date="2020" name="Mol. Plant">
        <title>The Chromosome-Based Rubber Tree Genome Provides New Insights into Spurge Genome Evolution and Rubber Biosynthesis.</title>
        <authorList>
            <person name="Liu J."/>
            <person name="Shi C."/>
            <person name="Shi C.C."/>
            <person name="Li W."/>
            <person name="Zhang Q.J."/>
            <person name="Zhang Y."/>
            <person name="Li K."/>
            <person name="Lu H.F."/>
            <person name="Shi C."/>
            <person name="Zhu S.T."/>
            <person name="Xiao Z.Y."/>
            <person name="Nan H."/>
            <person name="Yue Y."/>
            <person name="Zhu X.G."/>
            <person name="Wu Y."/>
            <person name="Hong X.N."/>
            <person name="Fan G.Y."/>
            <person name="Tong Y."/>
            <person name="Zhang D."/>
            <person name="Mao C.L."/>
            <person name="Liu Y.L."/>
            <person name="Hao S.J."/>
            <person name="Liu W.Q."/>
            <person name="Lv M.Q."/>
            <person name="Zhang H.B."/>
            <person name="Liu Y."/>
            <person name="Hu-Tang G.R."/>
            <person name="Wang J.P."/>
            <person name="Wang J.H."/>
            <person name="Sun Y.H."/>
            <person name="Ni S.B."/>
            <person name="Chen W.B."/>
            <person name="Zhang X.C."/>
            <person name="Jiao Y.N."/>
            <person name="Eichler E.E."/>
            <person name="Li G.H."/>
            <person name="Liu X."/>
            <person name="Gao L.Z."/>
        </authorList>
    </citation>
    <scope>NUCLEOTIDE SEQUENCE [LARGE SCALE GENOMIC DNA]</scope>
    <source>
        <strain evidence="2">cv. GT1</strain>
        <tissue evidence="1">Leaf</tissue>
    </source>
</reference>
<organism evidence="1 2">
    <name type="scientific">Hevea brasiliensis</name>
    <name type="common">Para rubber tree</name>
    <name type="synonym">Siphonia brasiliensis</name>
    <dbReference type="NCBI Taxonomy" id="3981"/>
    <lineage>
        <taxon>Eukaryota</taxon>
        <taxon>Viridiplantae</taxon>
        <taxon>Streptophyta</taxon>
        <taxon>Embryophyta</taxon>
        <taxon>Tracheophyta</taxon>
        <taxon>Spermatophyta</taxon>
        <taxon>Magnoliopsida</taxon>
        <taxon>eudicotyledons</taxon>
        <taxon>Gunneridae</taxon>
        <taxon>Pentapetalae</taxon>
        <taxon>rosids</taxon>
        <taxon>fabids</taxon>
        <taxon>Malpighiales</taxon>
        <taxon>Euphorbiaceae</taxon>
        <taxon>Crotonoideae</taxon>
        <taxon>Micrandreae</taxon>
        <taxon>Hevea</taxon>
    </lineage>
</organism>
<name>A0A6A6MVA1_HEVBR</name>